<dbReference type="Proteomes" id="UP000215005">
    <property type="component" value="Chromosome"/>
</dbReference>
<sequence>MEQQRMSNQLRALTDRADITSLVDRWLASLDDRRFDAGWARSMFTEDIRSEDPMGEHVGIAGHLESMRKLLVMFERTQHVGMNHIIDLDGDVARVRWNSINTHVLASQGGAEESERLFTSGGHFDADVVRTAEGWRFQRMSLHVTWTSGEPPVLPADA</sequence>
<evidence type="ECO:0000259" key="1">
    <source>
        <dbReference type="Pfam" id="PF13577"/>
    </source>
</evidence>
<dbReference type="InterPro" id="IPR037401">
    <property type="entry name" value="SnoaL-like"/>
</dbReference>
<dbReference type="OrthoDB" id="981191at2"/>
<reference evidence="2 3" key="1">
    <citation type="submission" date="2017-08" db="EMBL/GenBank/DDBJ databases">
        <title>The complete genome sequence of Nocardiopsis gilva YIM 90087.</title>
        <authorList>
            <person name="Yin M."/>
            <person name="Tang S."/>
        </authorList>
    </citation>
    <scope>NUCLEOTIDE SEQUENCE [LARGE SCALE GENOMIC DNA]</scope>
    <source>
        <strain evidence="2 3">YIM 90087</strain>
    </source>
</reference>
<accession>A0A223S3I2</accession>
<dbReference type="Gene3D" id="3.10.450.50">
    <property type="match status" value="1"/>
</dbReference>
<dbReference type="SUPFAM" id="SSF54427">
    <property type="entry name" value="NTF2-like"/>
    <property type="match status" value="1"/>
</dbReference>
<dbReference type="AlphaFoldDB" id="A0A223S3I2"/>
<dbReference type="KEGG" id="ngv:CDO52_07425"/>
<name>A0A223S3I2_9ACTN</name>
<evidence type="ECO:0000313" key="2">
    <source>
        <dbReference type="EMBL" id="ASU82637.1"/>
    </source>
</evidence>
<dbReference type="RefSeq" id="WP_017620068.1">
    <property type="nucleotide sequence ID" value="NZ_ANBG01000291.1"/>
</dbReference>
<evidence type="ECO:0000313" key="3">
    <source>
        <dbReference type="Proteomes" id="UP000215005"/>
    </source>
</evidence>
<dbReference type="InterPro" id="IPR032710">
    <property type="entry name" value="NTF2-like_dom_sf"/>
</dbReference>
<gene>
    <name evidence="2" type="ORF">CDO52_07425</name>
</gene>
<keyword evidence="3" id="KW-1185">Reference proteome</keyword>
<proteinExistence type="predicted"/>
<protein>
    <submittedName>
        <fullName evidence="2">Nuclear transport factor 2 family protein</fullName>
    </submittedName>
</protein>
<feature type="domain" description="SnoaL-like" evidence="1">
    <location>
        <begin position="12"/>
        <end position="140"/>
    </location>
</feature>
<dbReference type="Pfam" id="PF13577">
    <property type="entry name" value="SnoaL_4"/>
    <property type="match status" value="1"/>
</dbReference>
<organism evidence="2 3">
    <name type="scientific">Nocardiopsis gilva YIM 90087</name>
    <dbReference type="NCBI Taxonomy" id="1235441"/>
    <lineage>
        <taxon>Bacteria</taxon>
        <taxon>Bacillati</taxon>
        <taxon>Actinomycetota</taxon>
        <taxon>Actinomycetes</taxon>
        <taxon>Streptosporangiales</taxon>
        <taxon>Nocardiopsidaceae</taxon>
        <taxon>Nocardiopsis</taxon>
    </lineage>
</organism>
<dbReference type="EMBL" id="CP022753">
    <property type="protein sequence ID" value="ASU82637.1"/>
    <property type="molecule type" value="Genomic_DNA"/>
</dbReference>